<dbReference type="InterPro" id="IPR038765">
    <property type="entry name" value="Papain-like_cys_pep_sf"/>
</dbReference>
<protein>
    <recommendedName>
        <fullName evidence="1">Spi protease inhibitor domain-containing protein</fullName>
    </recommendedName>
</protein>
<dbReference type="RefSeq" id="WP_192498840.1">
    <property type="nucleotide sequence ID" value="NZ_VYQC01000046.1"/>
</dbReference>
<feature type="domain" description="Spi protease inhibitor" evidence="1">
    <location>
        <begin position="43"/>
        <end position="130"/>
    </location>
</feature>
<proteinExistence type="predicted"/>
<dbReference type="InterPro" id="IPR044934">
    <property type="entry name" value="Streptopain_sf"/>
</dbReference>
<feature type="non-terminal residue" evidence="2">
    <location>
        <position position="135"/>
    </location>
</feature>
<gene>
    <name evidence="2" type="ORF">F6S82_26745</name>
</gene>
<accession>A0AAI9RWB9</accession>
<dbReference type="Gene3D" id="3.90.70.50">
    <property type="entry name" value="Peptidase C10, streptopain"/>
    <property type="match status" value="1"/>
</dbReference>
<dbReference type="PROSITE" id="PS51257">
    <property type="entry name" value="PROKAR_LIPOPROTEIN"/>
    <property type="match status" value="1"/>
</dbReference>
<evidence type="ECO:0000313" key="3">
    <source>
        <dbReference type="Proteomes" id="UP000327007"/>
    </source>
</evidence>
<dbReference type="AlphaFoldDB" id="A0AAI9RWB9"/>
<comment type="caution">
    <text evidence="2">The sequence shown here is derived from an EMBL/GenBank/DDBJ whole genome shotgun (WGS) entry which is preliminary data.</text>
</comment>
<organism evidence="2 3">
    <name type="scientific">Bacteroides xylanisolvens</name>
    <dbReference type="NCBI Taxonomy" id="371601"/>
    <lineage>
        <taxon>Bacteria</taxon>
        <taxon>Pseudomonadati</taxon>
        <taxon>Bacteroidota</taxon>
        <taxon>Bacteroidia</taxon>
        <taxon>Bacteroidales</taxon>
        <taxon>Bacteroidaceae</taxon>
        <taxon>Bacteroides</taxon>
    </lineage>
</organism>
<evidence type="ECO:0000259" key="1">
    <source>
        <dbReference type="Pfam" id="PF13734"/>
    </source>
</evidence>
<dbReference type="Proteomes" id="UP000327007">
    <property type="component" value="Unassembled WGS sequence"/>
</dbReference>
<evidence type="ECO:0000313" key="2">
    <source>
        <dbReference type="EMBL" id="KAA9034160.1"/>
    </source>
</evidence>
<reference evidence="3" key="1">
    <citation type="journal article" date="2018" name="J. Anim. Genet.">
        <title>Acquired interbacterial defense systems protect against interspecies antagonism in the human gut microbiome.</title>
        <authorList>
            <person name="Ross B.D."/>
            <person name="Verster A.J."/>
            <person name="Radey M.C."/>
            <person name="Schmidtke D.T."/>
            <person name="Pope C.E."/>
            <person name="Hoffman L.R."/>
            <person name="Hajjar A."/>
            <person name="Peterson S.B."/>
            <person name="Borenstein E."/>
            <person name="Mougous J."/>
        </authorList>
    </citation>
    <scope>NUCLEOTIDE SEQUENCE [LARGE SCALE GENOMIC DNA]</scope>
    <source>
        <strain evidence="3">H204</strain>
    </source>
</reference>
<dbReference type="Pfam" id="PF13734">
    <property type="entry name" value="Inhibitor_I69"/>
    <property type="match status" value="1"/>
</dbReference>
<dbReference type="InterPro" id="IPR025896">
    <property type="entry name" value="Spi_Prtas-inh"/>
</dbReference>
<dbReference type="EMBL" id="VYQC01000046">
    <property type="protein sequence ID" value="KAA9034160.1"/>
    <property type="molecule type" value="Genomic_DNA"/>
</dbReference>
<sequence length="135" mass="15328">MKQHAHLLILTIMFLTSCSDDTEVMKQESSPPSLTEKAPTYRTKENAIIEVELFIKNNRNNTRNSSFLNYSINNEIYFYRDTITNQTYPSFYIANAEGGNGYAIVSANLYTTPIIAYSESGNLSLSDTLQYQELS</sequence>
<name>A0AAI9RWB9_9BACE</name>
<dbReference type="SUPFAM" id="SSF54001">
    <property type="entry name" value="Cysteine proteinases"/>
    <property type="match status" value="1"/>
</dbReference>